<keyword evidence="2 6" id="KW-0328">Glycosyltransferase</keyword>
<dbReference type="Proteomes" id="UP001223501">
    <property type="component" value="Chromosome"/>
</dbReference>
<evidence type="ECO:0000313" key="9">
    <source>
        <dbReference type="Proteomes" id="UP001223501"/>
    </source>
</evidence>
<evidence type="ECO:0000256" key="1">
    <source>
        <dbReference type="ARBA" id="ARBA00022649"/>
    </source>
</evidence>
<proteinExistence type="inferred from homology"/>
<dbReference type="PROSITE" id="PS52018">
    <property type="entry name" value="DART"/>
    <property type="match status" value="1"/>
</dbReference>
<evidence type="ECO:0000256" key="4">
    <source>
        <dbReference type="ARBA" id="ARBA00022695"/>
    </source>
</evidence>
<feature type="active site" description="Proton acceptor" evidence="6">
    <location>
        <position position="49"/>
    </location>
</feature>
<gene>
    <name evidence="8" type="ORF">OBA43_05350</name>
</gene>
<evidence type="ECO:0000256" key="3">
    <source>
        <dbReference type="ARBA" id="ARBA00022679"/>
    </source>
</evidence>
<organism evidence="8 9">
    <name type="scientific">Empedobacter falsenii</name>
    <dbReference type="NCBI Taxonomy" id="343874"/>
    <lineage>
        <taxon>Bacteria</taxon>
        <taxon>Pseudomonadati</taxon>
        <taxon>Bacteroidota</taxon>
        <taxon>Flavobacteriia</taxon>
        <taxon>Flavobacteriales</taxon>
        <taxon>Weeksellaceae</taxon>
        <taxon>Empedobacter</taxon>
    </lineage>
</organism>
<protein>
    <submittedName>
        <fullName evidence="8">DUF4433 domain-containing protein</fullName>
    </submittedName>
</protein>
<keyword evidence="4 6" id="KW-0548">Nucleotidyltransferase</keyword>
<name>A0ABY8V9J4_9FLAO</name>
<evidence type="ECO:0000259" key="7">
    <source>
        <dbReference type="PROSITE" id="PS52018"/>
    </source>
</evidence>
<comment type="caution">
    <text evidence="6">Lacks conserved residue(s) required for the propagation of feature annotation.</text>
</comment>
<keyword evidence="5 6" id="KW-0238">DNA-binding</keyword>
<accession>A0ABY8V9J4</accession>
<keyword evidence="9" id="KW-1185">Reference proteome</keyword>
<evidence type="ECO:0000256" key="5">
    <source>
        <dbReference type="ARBA" id="ARBA00023125"/>
    </source>
</evidence>
<comment type="catalytic activity">
    <reaction evidence="6">
        <text>a thymidine in DNA + NAD(+) = an N-(ADP-alpha-D-ribosyl)-thymidine in DNA + nicotinamide + H(+)</text>
        <dbReference type="Rhea" id="RHEA:71651"/>
        <dbReference type="Rhea" id="RHEA-COMP:13556"/>
        <dbReference type="Rhea" id="RHEA-COMP:18051"/>
        <dbReference type="ChEBI" id="CHEBI:15378"/>
        <dbReference type="ChEBI" id="CHEBI:17154"/>
        <dbReference type="ChEBI" id="CHEBI:57540"/>
        <dbReference type="ChEBI" id="CHEBI:137386"/>
        <dbReference type="ChEBI" id="CHEBI:191199"/>
    </reaction>
</comment>
<feature type="binding site" evidence="6">
    <location>
        <position position="49"/>
    </location>
    <ligand>
        <name>NAD(+)</name>
        <dbReference type="ChEBI" id="CHEBI:57540"/>
    </ligand>
</feature>
<dbReference type="InterPro" id="IPR029494">
    <property type="entry name" value="DarT"/>
</dbReference>
<keyword evidence="1 6" id="KW-1277">Toxin-antitoxin system</keyword>
<evidence type="ECO:0000313" key="8">
    <source>
        <dbReference type="EMBL" id="WIH98354.1"/>
    </source>
</evidence>
<reference evidence="8 9" key="1">
    <citation type="submission" date="2022-09" db="EMBL/GenBank/DDBJ databases">
        <title>Whole genome sequencing analysis of tet(X)-positive Empedobacter falsenii YWS9-3.</title>
        <authorList>
            <person name="Chen C."/>
            <person name="Lv Y.-L."/>
        </authorList>
    </citation>
    <scope>NUCLEOTIDE SEQUENCE [LARGE SCALE GENOMIC DNA]</scope>
    <source>
        <strain evidence="8 9">YWS9-3_T</strain>
    </source>
</reference>
<keyword evidence="3 6" id="KW-0808">Transferase</keyword>
<evidence type="ECO:0000256" key="6">
    <source>
        <dbReference type="PROSITE-ProRule" id="PRU01362"/>
    </source>
</evidence>
<dbReference type="EMBL" id="CP106831">
    <property type="protein sequence ID" value="WIH98354.1"/>
    <property type="molecule type" value="Genomic_DNA"/>
</dbReference>
<feature type="binding site" evidence="6">
    <location>
        <begin position="10"/>
        <end position="12"/>
    </location>
    <ligand>
        <name>NAD(+)</name>
        <dbReference type="ChEBI" id="CHEBI:57540"/>
    </ligand>
</feature>
<feature type="active site" evidence="6">
    <location>
        <position position="174"/>
    </location>
</feature>
<comment type="similarity">
    <text evidence="6">Belongs to the DarT ADP-ribosyltransferase family.</text>
</comment>
<feature type="domain" description="DarT" evidence="7">
    <location>
        <begin position="6"/>
        <end position="218"/>
    </location>
</feature>
<dbReference type="RefSeq" id="WP_284584083.1">
    <property type="nucleotide sequence ID" value="NZ_CP106831.1"/>
</dbReference>
<evidence type="ECO:0000256" key="2">
    <source>
        <dbReference type="ARBA" id="ARBA00022676"/>
    </source>
</evidence>
<sequence>MSKTNIIIYRMTHIENIPHILENGITHKNSLNSNPHYRNIGDLSLIDNRSQKEVSVDNGNYLNLNPKKITLGNFIPFYFGIRMPMLYTAQIGGNFVENATSPESIIYLACSVDSIIGFGHEYYFSDGHATNNYSSFYDSSKIADINNILDWSAIKSNYWGGNENLNTKRKKQAEFLILGDINIDNIVGFGCYNEDAKNKLIQYGVKDLQIKVIPNGYF</sequence>
<dbReference type="Pfam" id="PF14487">
    <property type="entry name" value="DarT"/>
    <property type="match status" value="1"/>
</dbReference>